<dbReference type="PANTHER" id="PTHR48111:SF59">
    <property type="entry name" value="TRANSCRIPTIONAL REGULATORY PROTEIN BAER"/>
    <property type="match status" value="1"/>
</dbReference>
<gene>
    <name evidence="6" type="ORF">K5L94_06440</name>
</gene>
<dbReference type="InterPro" id="IPR001867">
    <property type="entry name" value="OmpR/PhoB-type_DNA-bd"/>
</dbReference>
<dbReference type="SUPFAM" id="SSF46894">
    <property type="entry name" value="C-terminal effector domain of the bipartite response regulators"/>
    <property type="match status" value="1"/>
</dbReference>
<dbReference type="SUPFAM" id="SSF52172">
    <property type="entry name" value="CheY-like"/>
    <property type="match status" value="1"/>
</dbReference>
<protein>
    <submittedName>
        <fullName evidence="6">Response regulator transcription factor</fullName>
    </submittedName>
</protein>
<dbReference type="PROSITE" id="PS51755">
    <property type="entry name" value="OMPR_PHOB"/>
    <property type="match status" value="1"/>
</dbReference>
<keyword evidence="7" id="KW-1185">Reference proteome</keyword>
<dbReference type="PROSITE" id="PS50110">
    <property type="entry name" value="RESPONSE_REGULATORY"/>
    <property type="match status" value="1"/>
</dbReference>
<dbReference type="SMART" id="SM00862">
    <property type="entry name" value="Trans_reg_C"/>
    <property type="match status" value="1"/>
</dbReference>
<dbReference type="Gene3D" id="6.10.250.690">
    <property type="match status" value="1"/>
</dbReference>
<evidence type="ECO:0000259" key="4">
    <source>
        <dbReference type="PROSITE" id="PS50110"/>
    </source>
</evidence>
<dbReference type="InterPro" id="IPR039420">
    <property type="entry name" value="WalR-like"/>
</dbReference>
<feature type="domain" description="Response regulatory" evidence="4">
    <location>
        <begin position="18"/>
        <end position="131"/>
    </location>
</feature>
<keyword evidence="1 3" id="KW-0238">DNA-binding</keyword>
<dbReference type="InterPro" id="IPR001789">
    <property type="entry name" value="Sig_transdc_resp-reg_receiver"/>
</dbReference>
<dbReference type="InterPro" id="IPR016032">
    <property type="entry name" value="Sig_transdc_resp-reg_C-effctor"/>
</dbReference>
<dbReference type="Gene3D" id="1.10.10.10">
    <property type="entry name" value="Winged helix-like DNA-binding domain superfamily/Winged helix DNA-binding domain"/>
    <property type="match status" value="1"/>
</dbReference>
<dbReference type="Gene3D" id="3.40.50.2300">
    <property type="match status" value="1"/>
</dbReference>
<evidence type="ECO:0000256" key="3">
    <source>
        <dbReference type="PROSITE-ProRule" id="PRU01091"/>
    </source>
</evidence>
<evidence type="ECO:0000259" key="5">
    <source>
        <dbReference type="PROSITE" id="PS51755"/>
    </source>
</evidence>
<evidence type="ECO:0000256" key="1">
    <source>
        <dbReference type="ARBA" id="ARBA00023125"/>
    </source>
</evidence>
<dbReference type="InterPro" id="IPR011006">
    <property type="entry name" value="CheY-like_superfamily"/>
</dbReference>
<reference evidence="6 7" key="1">
    <citation type="submission" date="2021-08" db="EMBL/GenBank/DDBJ databases">
        <title>Stenotrophomonas forensis sp. nov., isolated from contaminated viral transport media.</title>
        <authorList>
            <person name="Nguyen S.V."/>
            <person name="Edwards D."/>
            <person name="Scott S."/>
            <person name="Doss J."/>
            <person name="Merid S."/>
            <person name="Zelaya E."/>
            <person name="Maza C."/>
            <person name="Mann M."/>
            <person name="Hamilton B."/>
            <person name="Blackwell R."/>
            <person name="Tran A."/>
            <person name="Hauser J."/>
        </authorList>
    </citation>
    <scope>NUCLEOTIDE SEQUENCE [LARGE SCALE GENOMIC DNA]</scope>
    <source>
        <strain evidence="6 7">DFS-20110405</strain>
    </source>
</reference>
<dbReference type="CDD" id="cd17574">
    <property type="entry name" value="REC_OmpR"/>
    <property type="match status" value="1"/>
</dbReference>
<feature type="modified residue" description="4-aspartylphosphate" evidence="2">
    <location>
        <position position="67"/>
    </location>
</feature>
<keyword evidence="2" id="KW-0597">Phosphoprotein</keyword>
<feature type="DNA-binding region" description="OmpR/PhoB-type" evidence="3">
    <location>
        <begin position="141"/>
        <end position="243"/>
    </location>
</feature>
<evidence type="ECO:0000313" key="6">
    <source>
        <dbReference type="EMBL" id="WDM65881.1"/>
    </source>
</evidence>
<organism evidence="6 7">
    <name type="scientific">Stenotrophomonas forensis</name>
    <dbReference type="NCBI Taxonomy" id="2871169"/>
    <lineage>
        <taxon>Bacteria</taxon>
        <taxon>Pseudomonadati</taxon>
        <taxon>Pseudomonadota</taxon>
        <taxon>Gammaproteobacteria</taxon>
        <taxon>Lysobacterales</taxon>
        <taxon>Lysobacteraceae</taxon>
        <taxon>Stenotrophomonas</taxon>
        <taxon>Stenotrophomonas maltophilia group</taxon>
    </lineage>
</organism>
<dbReference type="Pfam" id="PF00486">
    <property type="entry name" value="Trans_reg_C"/>
    <property type="match status" value="1"/>
</dbReference>
<dbReference type="Proteomes" id="UP001216828">
    <property type="component" value="Chromosome"/>
</dbReference>
<sequence length="243" mass="26562">MTFSDSMNSAPIPSNDKRVLVVEDDADGASILEAYLRKEGFFVAVANDGLQALELFAQWRPHLVLLDIMLPKMSGIDVLSAIRKAGDTPVIMVTAVGDEPDKLGALRYGADDYVVKPYSPREVVARVHAVLRRVVPGRGKEKVLQHGRLTVDGEAVRVLVEAEAAGSPSVVELTPTEFNILYALLRTPFKAFTRAELLEGVAATSDSLNRVVDTHVHNIRKKLEHHGITGVLVTVRGVGYRFQ</sequence>
<name>A0ABY7Y7C5_9GAMM</name>
<dbReference type="RefSeq" id="WP_274512620.1">
    <property type="nucleotide sequence ID" value="NZ_CP082270.1"/>
</dbReference>
<evidence type="ECO:0000256" key="2">
    <source>
        <dbReference type="PROSITE-ProRule" id="PRU00169"/>
    </source>
</evidence>
<dbReference type="Pfam" id="PF00072">
    <property type="entry name" value="Response_reg"/>
    <property type="match status" value="1"/>
</dbReference>
<dbReference type="SMART" id="SM00448">
    <property type="entry name" value="REC"/>
    <property type="match status" value="1"/>
</dbReference>
<accession>A0ABY7Y7C5</accession>
<dbReference type="PANTHER" id="PTHR48111">
    <property type="entry name" value="REGULATOR OF RPOS"/>
    <property type="match status" value="1"/>
</dbReference>
<proteinExistence type="predicted"/>
<feature type="domain" description="OmpR/PhoB-type" evidence="5">
    <location>
        <begin position="141"/>
        <end position="243"/>
    </location>
</feature>
<dbReference type="EMBL" id="CP082270">
    <property type="protein sequence ID" value="WDM65881.1"/>
    <property type="molecule type" value="Genomic_DNA"/>
</dbReference>
<dbReference type="InterPro" id="IPR036388">
    <property type="entry name" value="WH-like_DNA-bd_sf"/>
</dbReference>
<evidence type="ECO:0000313" key="7">
    <source>
        <dbReference type="Proteomes" id="UP001216828"/>
    </source>
</evidence>
<dbReference type="CDD" id="cd00383">
    <property type="entry name" value="trans_reg_C"/>
    <property type="match status" value="1"/>
</dbReference>